<dbReference type="EMBL" id="CP023323">
    <property type="protein sequence ID" value="ATY60715.1"/>
    <property type="molecule type" value="Genomic_DNA"/>
</dbReference>
<organism evidence="2 3">
    <name type="scientific">Cordyceps militaris</name>
    <name type="common">Caterpillar fungus</name>
    <name type="synonym">Clavaria militaris</name>
    <dbReference type="NCBI Taxonomy" id="73501"/>
    <lineage>
        <taxon>Eukaryota</taxon>
        <taxon>Fungi</taxon>
        <taxon>Dikarya</taxon>
        <taxon>Ascomycota</taxon>
        <taxon>Pezizomycotina</taxon>
        <taxon>Sordariomycetes</taxon>
        <taxon>Hypocreomycetidae</taxon>
        <taxon>Hypocreales</taxon>
        <taxon>Cordycipitaceae</taxon>
        <taxon>Cordyceps</taxon>
    </lineage>
</organism>
<dbReference type="Proteomes" id="UP000323067">
    <property type="component" value="Chromosome vi"/>
</dbReference>
<protein>
    <submittedName>
        <fullName evidence="2">Uncharacterized protein</fullName>
    </submittedName>
</protein>
<accession>A0A2H4SC79</accession>
<proteinExistence type="predicted"/>
<name>A0A2H4SC79_CORMI</name>
<feature type="region of interest" description="Disordered" evidence="1">
    <location>
        <begin position="31"/>
        <end position="64"/>
    </location>
</feature>
<gene>
    <name evidence="2" type="ORF">A9K55_006072</name>
</gene>
<feature type="compositionally biased region" description="Basic residues" evidence="1">
    <location>
        <begin position="54"/>
        <end position="63"/>
    </location>
</feature>
<evidence type="ECO:0000313" key="2">
    <source>
        <dbReference type="EMBL" id="ATY60715.1"/>
    </source>
</evidence>
<evidence type="ECO:0000313" key="3">
    <source>
        <dbReference type="Proteomes" id="UP000323067"/>
    </source>
</evidence>
<evidence type="ECO:0000256" key="1">
    <source>
        <dbReference type="SAM" id="MobiDB-lite"/>
    </source>
</evidence>
<dbReference type="VEuPathDB" id="FungiDB:A9K55_006072"/>
<reference evidence="2 3" key="1">
    <citation type="journal article" date="2017" name="BMC Genomics">
        <title>Chromosome level assembly and secondary metabolite potential of the parasitic fungus Cordyceps militaris.</title>
        <authorList>
            <person name="Kramer G.J."/>
            <person name="Nodwell J.R."/>
        </authorList>
    </citation>
    <scope>NUCLEOTIDE SEQUENCE [LARGE SCALE GENOMIC DNA]</scope>
    <source>
        <strain evidence="2 3">ATCC 34164</strain>
    </source>
</reference>
<sequence length="209" mass="23115">MKAAWDWTAGPGQPATFPWAGRRRVPARAPAVRTTWGSRAGPLVSGPLSETYGRRRGRGPRHRAGLDAVRPRRRPWPRRFAGLSLSPAASAPGVLSPRRSSTTHPATMLDMIRPTRWPGGRPRRLLYRAVARRLARPAGRRLPRARGRRLALDIALGGFFRCLRLRMFEVMGVGWATAAAGRRGARHGADPVLGPMDVRADRFQAQTGW</sequence>
<dbReference type="AlphaFoldDB" id="A0A2H4SC79"/>